<dbReference type="PANTHER" id="PTHR36174">
    <property type="entry name" value="LIPID II:GLYCINE GLYCYLTRANSFERASE"/>
    <property type="match status" value="1"/>
</dbReference>
<dbReference type="Pfam" id="PF13480">
    <property type="entry name" value="Acetyltransf_6"/>
    <property type="match status" value="1"/>
</dbReference>
<comment type="caution">
    <text evidence="8">The sequence shown here is derived from an EMBL/GenBank/DDBJ whole genome shotgun (WGS) entry which is preliminary data.</text>
</comment>
<keyword evidence="6" id="KW-0961">Cell wall biogenesis/degradation</keyword>
<evidence type="ECO:0000313" key="8">
    <source>
        <dbReference type="EMBL" id="NOD32636.1"/>
    </source>
</evidence>
<keyword evidence="2" id="KW-0808">Transferase</keyword>
<dbReference type="PANTHER" id="PTHR36174:SF1">
    <property type="entry name" value="LIPID II:GLYCINE GLYCYLTRANSFERASE"/>
    <property type="match status" value="1"/>
</dbReference>
<feature type="domain" description="BioF2-like acetyltransferase" evidence="7">
    <location>
        <begin position="144"/>
        <end position="274"/>
    </location>
</feature>
<dbReference type="InterPro" id="IPR003447">
    <property type="entry name" value="FEMABX"/>
</dbReference>
<evidence type="ECO:0000259" key="7">
    <source>
        <dbReference type="Pfam" id="PF13480"/>
    </source>
</evidence>
<evidence type="ECO:0000256" key="3">
    <source>
        <dbReference type="ARBA" id="ARBA00022960"/>
    </source>
</evidence>
<reference evidence="8 9" key="1">
    <citation type="submission" date="2019-12" db="EMBL/GenBank/DDBJ databases">
        <title>Ruegeria JWLKs population differentiation of coral mucus and skeleton niches.</title>
        <authorList>
            <person name="Luo D."/>
        </authorList>
    </citation>
    <scope>NUCLEOTIDE SEQUENCE [LARGE SCALE GENOMIC DNA]</scope>
    <source>
        <strain evidence="8 9">HKCCD6238</strain>
    </source>
</reference>
<protein>
    <submittedName>
        <fullName evidence="8">GNAT family N-acetyltransferase</fullName>
    </submittedName>
</protein>
<dbReference type="InterPro" id="IPR038740">
    <property type="entry name" value="BioF2-like_GNAT_dom"/>
</dbReference>
<dbReference type="InterPro" id="IPR050644">
    <property type="entry name" value="PG_Glycine_Bridge_Synth"/>
</dbReference>
<evidence type="ECO:0000256" key="6">
    <source>
        <dbReference type="ARBA" id="ARBA00023316"/>
    </source>
</evidence>
<keyword evidence="3" id="KW-0133">Cell shape</keyword>
<evidence type="ECO:0000256" key="1">
    <source>
        <dbReference type="ARBA" id="ARBA00009943"/>
    </source>
</evidence>
<dbReference type="Proteomes" id="UP000599383">
    <property type="component" value="Unassembled WGS sequence"/>
</dbReference>
<evidence type="ECO:0000256" key="4">
    <source>
        <dbReference type="ARBA" id="ARBA00022984"/>
    </source>
</evidence>
<gene>
    <name evidence="8" type="ORF">GS617_20395</name>
</gene>
<keyword evidence="4" id="KW-0573">Peptidoglycan synthesis</keyword>
<dbReference type="EMBL" id="WVQY01000012">
    <property type="protein sequence ID" value="NOD32636.1"/>
    <property type="molecule type" value="Genomic_DNA"/>
</dbReference>
<dbReference type="InterPro" id="IPR016181">
    <property type="entry name" value="Acyl_CoA_acyltransferase"/>
</dbReference>
<evidence type="ECO:0000256" key="5">
    <source>
        <dbReference type="ARBA" id="ARBA00023315"/>
    </source>
</evidence>
<organism evidence="8 9">
    <name type="scientific">Ruegeria atlantica</name>
    <dbReference type="NCBI Taxonomy" id="81569"/>
    <lineage>
        <taxon>Bacteria</taxon>
        <taxon>Pseudomonadati</taxon>
        <taxon>Pseudomonadota</taxon>
        <taxon>Alphaproteobacteria</taxon>
        <taxon>Rhodobacterales</taxon>
        <taxon>Roseobacteraceae</taxon>
        <taxon>Ruegeria</taxon>
    </lineage>
</organism>
<dbReference type="RefSeq" id="WP_171364620.1">
    <property type="nucleotide sequence ID" value="NZ_WVQY01000012.1"/>
</dbReference>
<evidence type="ECO:0000256" key="2">
    <source>
        <dbReference type="ARBA" id="ARBA00022679"/>
    </source>
</evidence>
<keyword evidence="5" id="KW-0012">Acyltransferase</keyword>
<name>A0ABX1WHE8_9RHOB</name>
<sequence length="339" mass="38278">MTFLNAARHQHPRQSPLFTNSEQRLNRKVIYASARRDGALVGVALISLEPHPYLPGAWARAHCLSGPVCDDAADMLAFLDGLCRQPGFSRVGSLTVTPFWTEEEADTLDAALSCAGWRVAEEDQFRETGWVDISVTSEEIMAAFSKSARREVRRAERQGVTFRSAQTPEEFRIFLESMNRLRVSRRLPELSLPAYEAMFEDVLRPDEIGTVIMAWQQEAFLAGLLVYRSRDIVHGRHFTTEPDHLRAAGNLRIAPALWLEAMRWAKGKGCSTLDVEGYHVPVSGEKKFNIHKYKSEFNPRVVQRISAREKVLNRSVYLTGNARDLIRGQLKKLKRAAAG</sequence>
<evidence type="ECO:0000313" key="9">
    <source>
        <dbReference type="Proteomes" id="UP000599383"/>
    </source>
</evidence>
<accession>A0ABX1WHE8</accession>
<dbReference type="SUPFAM" id="SSF55729">
    <property type="entry name" value="Acyl-CoA N-acyltransferases (Nat)"/>
    <property type="match status" value="1"/>
</dbReference>
<dbReference type="PROSITE" id="PS51191">
    <property type="entry name" value="FEMABX"/>
    <property type="match status" value="1"/>
</dbReference>
<keyword evidence="9" id="KW-1185">Reference proteome</keyword>
<dbReference type="Gene3D" id="3.40.630.30">
    <property type="match status" value="1"/>
</dbReference>
<proteinExistence type="inferred from homology"/>
<comment type="similarity">
    <text evidence="1">Belongs to the FemABX family.</text>
</comment>